<evidence type="ECO:0000256" key="2">
    <source>
        <dbReference type="ARBA" id="ARBA00022617"/>
    </source>
</evidence>
<proteinExistence type="predicted"/>
<name>A0A4V2PSE3_9BACT</name>
<keyword evidence="3" id="KW-0479">Metal-binding</keyword>
<feature type="signal peptide" evidence="6">
    <location>
        <begin position="1"/>
        <end position="19"/>
    </location>
</feature>
<dbReference type="Gene3D" id="1.10.287.3080">
    <property type="match status" value="1"/>
</dbReference>
<keyword evidence="8" id="KW-1185">Reference proteome</keyword>
<dbReference type="InterPro" id="IPR036280">
    <property type="entry name" value="Multihaem_cyt_sf"/>
</dbReference>
<keyword evidence="2" id="KW-0349">Heme</keyword>
<keyword evidence="6" id="KW-0732">Signal</keyword>
<organism evidence="7 8">
    <name type="scientific">Seleniivibrio woodruffii</name>
    <dbReference type="NCBI Taxonomy" id="1078050"/>
    <lineage>
        <taxon>Bacteria</taxon>
        <taxon>Pseudomonadati</taxon>
        <taxon>Deferribacterota</taxon>
        <taxon>Deferribacteres</taxon>
        <taxon>Deferribacterales</taxon>
        <taxon>Geovibrionaceae</taxon>
        <taxon>Seleniivibrio</taxon>
    </lineage>
</organism>
<feature type="chain" id="PRO_5020526389" description="Cytochrome c554/c'-like protein" evidence="6">
    <location>
        <begin position="20"/>
        <end position="639"/>
    </location>
</feature>
<keyword evidence="4" id="KW-0249">Electron transport</keyword>
<evidence type="ECO:0000256" key="3">
    <source>
        <dbReference type="ARBA" id="ARBA00022723"/>
    </source>
</evidence>
<evidence type="ECO:0000256" key="4">
    <source>
        <dbReference type="ARBA" id="ARBA00022982"/>
    </source>
</evidence>
<sequence length="639" mass="71369">MRFAFIFILAALFAVPTFAFDANSSCVKCHGDKETLTKLGYPQMYLDPAEVDKEVNMGGAACEACHLGNPASMDREEAHKGMPRPFYAAVGPKYKYQAVGREITNFESIQPKGKDRTKLLNAKPADPKKAEEMGIKNLVQLNYHDHDPKTMAYSPEIAMKTCGQCHENEVKDYNKAGMGLNKTQRGFKTWSADKPGPQNCGPWFGDNYEELKGECARGEGFTKAMSAGLDRGCNKCHASCNDCHYEGHKASKARHTFTKKPETLTCYGGGRGTICHAGPMDRRRGAGYMRQEFAFPVNELHDDVHFAKGVQCTDCHESKNHSYGHIGSADARKSCQKCHTEVYDAAQKSEHGNVDCSSCHVKAVGAYQFTFWGPGKSEGMPNLYTKYKEYYGTRDLPTIVKQPATGLWIPLKPYPMGTMNINKKPKSVGKLMLRDIQKTTVKGNTAIGQPESFEVERKADEVNDMYIITGLYGGYKTNDKMLAWIQMDKMSHSIGEARDCASCHSSHEQKATSWYTFDIPGVVKKPFNGSYTMTAGKKGIRFENMTNTEILTAEGVDSEDFAPFLKNPEAWNVKGIDFEMKFDDKKYAAGFGQYQNLYAELHNRISSEKDKVKLEQLKKIKAVLPHNVAYAAEMLKNLK</sequence>
<dbReference type="OrthoDB" id="5389598at2"/>
<reference evidence="7 8" key="1">
    <citation type="submission" date="2019-03" db="EMBL/GenBank/DDBJ databases">
        <title>Genomic Encyclopedia of Type Strains, Phase IV (KMG-IV): sequencing the most valuable type-strain genomes for metagenomic binning, comparative biology and taxonomic classification.</title>
        <authorList>
            <person name="Goeker M."/>
        </authorList>
    </citation>
    <scope>NUCLEOTIDE SEQUENCE [LARGE SCALE GENOMIC DNA]</scope>
    <source>
        <strain evidence="7 8">DSM 24984</strain>
    </source>
</reference>
<dbReference type="PANTHER" id="PTHR30333">
    <property type="entry name" value="CYTOCHROME C-TYPE PROTEIN"/>
    <property type="match status" value="1"/>
</dbReference>
<evidence type="ECO:0000256" key="6">
    <source>
        <dbReference type="SAM" id="SignalP"/>
    </source>
</evidence>
<evidence type="ECO:0000313" key="8">
    <source>
        <dbReference type="Proteomes" id="UP000294614"/>
    </source>
</evidence>
<dbReference type="AlphaFoldDB" id="A0A4V2PSE3"/>
<protein>
    <recommendedName>
        <fullName evidence="9">Cytochrome c554/c'-like protein</fullName>
    </recommendedName>
</protein>
<dbReference type="SUPFAM" id="SSF48695">
    <property type="entry name" value="Multiheme cytochromes"/>
    <property type="match status" value="1"/>
</dbReference>
<dbReference type="GO" id="GO:0046872">
    <property type="term" value="F:metal ion binding"/>
    <property type="evidence" value="ECO:0007669"/>
    <property type="project" value="UniProtKB-KW"/>
</dbReference>
<evidence type="ECO:0000256" key="5">
    <source>
        <dbReference type="ARBA" id="ARBA00023004"/>
    </source>
</evidence>
<dbReference type="Proteomes" id="UP000294614">
    <property type="component" value="Unassembled WGS sequence"/>
</dbReference>
<evidence type="ECO:0000256" key="1">
    <source>
        <dbReference type="ARBA" id="ARBA00022448"/>
    </source>
</evidence>
<evidence type="ECO:0008006" key="9">
    <source>
        <dbReference type="Google" id="ProtNLM"/>
    </source>
</evidence>
<dbReference type="EMBL" id="SMGG01000003">
    <property type="protein sequence ID" value="TCK62301.1"/>
    <property type="molecule type" value="Genomic_DNA"/>
</dbReference>
<keyword evidence="1" id="KW-0813">Transport</keyword>
<dbReference type="RefSeq" id="WP_132872266.1">
    <property type="nucleotide sequence ID" value="NZ_SMGG01000003.1"/>
</dbReference>
<evidence type="ECO:0000313" key="7">
    <source>
        <dbReference type="EMBL" id="TCK62301.1"/>
    </source>
</evidence>
<dbReference type="PANTHER" id="PTHR30333:SF4">
    <property type="entry name" value="CYTOCHROME C FAMILY PROTEIN"/>
    <property type="match status" value="1"/>
</dbReference>
<dbReference type="InterPro" id="IPR051174">
    <property type="entry name" value="Cytochrome_c-type_ET"/>
</dbReference>
<keyword evidence="5" id="KW-0408">Iron</keyword>
<accession>A0A4V2PSE3</accession>
<comment type="caution">
    <text evidence="7">The sequence shown here is derived from an EMBL/GenBank/DDBJ whole genome shotgun (WGS) entry which is preliminary data.</text>
</comment>
<gene>
    <name evidence="7" type="ORF">C8D98_0823</name>
</gene>